<evidence type="ECO:0000313" key="2">
    <source>
        <dbReference type="Proteomes" id="UP000198598"/>
    </source>
</evidence>
<accession>A0A1I1RR81</accession>
<dbReference type="AlphaFoldDB" id="A0A1I1RR81"/>
<dbReference type="Proteomes" id="UP000198598">
    <property type="component" value="Unassembled WGS sequence"/>
</dbReference>
<evidence type="ECO:0000313" key="1">
    <source>
        <dbReference type="EMBL" id="SFD36826.1"/>
    </source>
</evidence>
<dbReference type="EMBL" id="FOLQ01000004">
    <property type="protein sequence ID" value="SFD36826.1"/>
    <property type="molecule type" value="Genomic_DNA"/>
</dbReference>
<organism evidence="1 2">
    <name type="scientific">Spirosoma endophyticum</name>
    <dbReference type="NCBI Taxonomy" id="662367"/>
    <lineage>
        <taxon>Bacteria</taxon>
        <taxon>Pseudomonadati</taxon>
        <taxon>Bacteroidota</taxon>
        <taxon>Cytophagia</taxon>
        <taxon>Cytophagales</taxon>
        <taxon>Cytophagaceae</taxon>
        <taxon>Spirosoma</taxon>
    </lineage>
</organism>
<reference evidence="1 2" key="1">
    <citation type="submission" date="2016-10" db="EMBL/GenBank/DDBJ databases">
        <authorList>
            <person name="de Groot N.N."/>
        </authorList>
    </citation>
    <scope>NUCLEOTIDE SEQUENCE [LARGE SCALE GENOMIC DNA]</scope>
    <source>
        <strain evidence="1 2">DSM 26130</strain>
    </source>
</reference>
<proteinExistence type="predicted"/>
<name>A0A1I1RR81_9BACT</name>
<protein>
    <submittedName>
        <fullName evidence="1">Uncharacterized protein</fullName>
    </submittedName>
</protein>
<keyword evidence="2" id="KW-1185">Reference proteome</keyword>
<sequence>MTNVSKTQCIICGKISYEFDPVRYQEHQAFLKSLILLVPNMVKPVKLFTEIDLKA</sequence>
<gene>
    <name evidence="1" type="ORF">SAMN05216167_104511</name>
</gene>